<proteinExistence type="predicted"/>
<feature type="non-terminal residue" evidence="1">
    <location>
        <position position="1"/>
    </location>
</feature>
<organism evidence="1 2">
    <name type="scientific">Limosilactobacillus fastidiosus</name>
    <dbReference type="NCBI Taxonomy" id="2759855"/>
    <lineage>
        <taxon>Bacteria</taxon>
        <taxon>Bacillati</taxon>
        <taxon>Bacillota</taxon>
        <taxon>Bacilli</taxon>
        <taxon>Lactobacillales</taxon>
        <taxon>Lactobacillaceae</taxon>
        <taxon>Limosilactobacillus</taxon>
    </lineage>
</organism>
<evidence type="ECO:0000313" key="2">
    <source>
        <dbReference type="Proteomes" id="UP000544052"/>
    </source>
</evidence>
<sequence>SSGTFVLPPYLKKGHWQVKFDHDLGNVDLTVN</sequence>
<evidence type="ECO:0000313" key="1">
    <source>
        <dbReference type="EMBL" id="MBB1062246.1"/>
    </source>
</evidence>
<comment type="caution">
    <text evidence="1">The sequence shown here is derived from an EMBL/GenBank/DDBJ whole genome shotgun (WGS) entry which is preliminary data.</text>
</comment>
<dbReference type="Proteomes" id="UP000544052">
    <property type="component" value="Unassembled WGS sequence"/>
</dbReference>
<name>A0ABR6E4Y0_9LACO</name>
<keyword evidence="2" id="KW-1185">Reference proteome</keyword>
<gene>
    <name evidence="1" type="ORF">H5R64_00255</name>
</gene>
<reference evidence="1 2" key="1">
    <citation type="submission" date="2020-07" db="EMBL/GenBank/DDBJ databases">
        <title>Description of Limosilactobacillus balticus sp. nov., Limosilactobacillus agrestis sp. nov., Limosilactobacillus albertensis sp. nov., Limosilactobacillus rudii sp. nov., Limosilactobacillus fastidiosus sp. nov., five novel Limosilactobacillus species isolated from the vertebrate gastrointestinal tract, and proposal of 6 subspecies of Limosilactobacillus reuteri adapted to the gastrointestinal tract of specific vertebrate hosts.</title>
        <authorList>
            <person name="Li F."/>
            <person name="Cheng C."/>
            <person name="Zheng J."/>
            <person name="Quevedo R.M."/>
            <person name="Li J."/>
            <person name="Roos S."/>
            <person name="Gaenzle M.G."/>
            <person name="Walter J."/>
        </authorList>
    </citation>
    <scope>NUCLEOTIDE SEQUENCE [LARGE SCALE GENOMIC DNA]</scope>
    <source>
        <strain evidence="1 2">WF-MO7-1</strain>
    </source>
</reference>
<accession>A0ABR6E4Y0</accession>
<dbReference type="EMBL" id="JACIUZ010000009">
    <property type="protein sequence ID" value="MBB1062246.1"/>
    <property type="molecule type" value="Genomic_DNA"/>
</dbReference>
<protein>
    <submittedName>
        <fullName evidence="1">2-keto-4-pentenoate hydratase</fullName>
    </submittedName>
</protein>